<evidence type="ECO:0000256" key="1">
    <source>
        <dbReference type="SAM" id="MobiDB-lite"/>
    </source>
</evidence>
<dbReference type="Pfam" id="PF20600">
    <property type="entry name" value="ExoX-like_C"/>
    <property type="match status" value="1"/>
</dbReference>
<dbReference type="HOGENOM" id="CLU_069329_0_0_9"/>
<organism evidence="3 4">
    <name type="scientific">Enterococcus pallens ATCC BAA-351</name>
    <dbReference type="NCBI Taxonomy" id="1158607"/>
    <lineage>
        <taxon>Bacteria</taxon>
        <taxon>Bacillati</taxon>
        <taxon>Bacillota</taxon>
        <taxon>Bacilli</taxon>
        <taxon>Lactobacillales</taxon>
        <taxon>Enterococcaceae</taxon>
        <taxon>Enterococcus</taxon>
    </lineage>
</organism>
<proteinExistence type="predicted"/>
<gene>
    <name evidence="3" type="ORF">UAU_05178</name>
</gene>
<dbReference type="eggNOG" id="ENOG502Z9J6">
    <property type="taxonomic scope" value="Bacteria"/>
</dbReference>
<evidence type="ECO:0000313" key="3">
    <source>
        <dbReference type="EMBL" id="EOH86732.1"/>
    </source>
</evidence>
<reference evidence="3 4" key="1">
    <citation type="submission" date="2013-02" db="EMBL/GenBank/DDBJ databases">
        <title>The Genome Sequence of Enterococcus pallens BAA-351.</title>
        <authorList>
            <consortium name="The Broad Institute Genome Sequencing Platform"/>
            <consortium name="The Broad Institute Genome Sequencing Center for Infectious Disease"/>
            <person name="Earl A.M."/>
            <person name="Gilmore M.S."/>
            <person name="Lebreton F."/>
            <person name="Walker B."/>
            <person name="Young S.K."/>
            <person name="Zeng Q."/>
            <person name="Gargeya S."/>
            <person name="Fitzgerald M."/>
            <person name="Haas B."/>
            <person name="Abouelleil A."/>
            <person name="Alvarado L."/>
            <person name="Arachchi H.M."/>
            <person name="Berlin A.M."/>
            <person name="Chapman S.B."/>
            <person name="Dewar J."/>
            <person name="Goldberg J."/>
            <person name="Griggs A."/>
            <person name="Gujja S."/>
            <person name="Hansen M."/>
            <person name="Howarth C."/>
            <person name="Imamovic A."/>
            <person name="Larimer J."/>
            <person name="McCowan C."/>
            <person name="Murphy C."/>
            <person name="Neiman D."/>
            <person name="Pearson M."/>
            <person name="Priest M."/>
            <person name="Roberts A."/>
            <person name="Saif S."/>
            <person name="Shea T."/>
            <person name="Sisk P."/>
            <person name="Sykes S."/>
            <person name="Wortman J."/>
            <person name="Nusbaum C."/>
            <person name="Birren B."/>
        </authorList>
    </citation>
    <scope>NUCLEOTIDE SEQUENCE [LARGE SCALE GENOMIC DNA]</scope>
    <source>
        <strain evidence="3 4">ATCC BAA-351</strain>
    </source>
</reference>
<protein>
    <recommendedName>
        <fullName evidence="2">Exodeoxyribonuclease X-like C-terminal domain-containing protein</fullName>
    </recommendedName>
</protein>
<name>R2PQA7_9ENTE</name>
<feature type="domain" description="Exodeoxyribonuclease X-like C-terminal" evidence="2">
    <location>
        <begin position="200"/>
        <end position="228"/>
    </location>
</feature>
<dbReference type="EMBL" id="AJAQ01000050">
    <property type="protein sequence ID" value="EOH86732.1"/>
    <property type="molecule type" value="Genomic_DNA"/>
</dbReference>
<evidence type="ECO:0000313" key="4">
    <source>
        <dbReference type="Proteomes" id="UP000013782"/>
    </source>
</evidence>
<keyword evidence="4" id="KW-1185">Reference proteome</keyword>
<comment type="caution">
    <text evidence="3">The sequence shown here is derived from an EMBL/GenBank/DDBJ whole genome shotgun (WGS) entry which is preliminary data.</text>
</comment>
<dbReference type="Proteomes" id="UP000013782">
    <property type="component" value="Unassembled WGS sequence"/>
</dbReference>
<accession>R2PQA7</accession>
<dbReference type="AlphaFoldDB" id="R2PQA7"/>
<dbReference type="InterPro" id="IPR046768">
    <property type="entry name" value="ExoX-like_C"/>
</dbReference>
<sequence length="354" mass="39922">MTNEVSTHSNTTLSLVANTNLEQVSNQLKAIDNFQMVVQKTLRVDQDYGTIPGTNKPTLLKPGAEKILMLMGLTSEYEIVDKVENYTEGFFAYTVKSSLYKDGLLITEGFGSANTKETRYRQNEWNEAEHKKIWNGGYQDPYTLVNTVLKMAKKRAQVDAALTVGSLSNVFTQDIEDMKELLDKEQMETMNDKDANNMKITFGKYKGQTLVEVLKKDRSYIEWISKNAKQDSLKKAASMLLEGKNDPKSFSNSKNNDEVKSISKEQIGEINNLASIIGAANELKPEEVIKAYKIDDLALIDHKTALDLIKRLTSKLDSAMEKQSQEFEQEELFNSSKPPLSGREIDISDDDLPF</sequence>
<dbReference type="RefSeq" id="WP_010760100.1">
    <property type="nucleotide sequence ID" value="NZ_ASWD01000003.1"/>
</dbReference>
<dbReference type="STRING" id="160454.RV10_GL003682"/>
<evidence type="ECO:0000259" key="2">
    <source>
        <dbReference type="Pfam" id="PF20600"/>
    </source>
</evidence>
<dbReference type="PATRIC" id="fig|1158607.3.peg.5155"/>
<feature type="region of interest" description="Disordered" evidence="1">
    <location>
        <begin position="319"/>
        <end position="354"/>
    </location>
</feature>
<dbReference type="OrthoDB" id="423960at2"/>